<organism evidence="10">
    <name type="scientific">Echinococcus granulosus</name>
    <name type="common">Hydatid tapeworm</name>
    <dbReference type="NCBI Taxonomy" id="6210"/>
    <lineage>
        <taxon>Eukaryota</taxon>
        <taxon>Metazoa</taxon>
        <taxon>Spiralia</taxon>
        <taxon>Lophotrochozoa</taxon>
        <taxon>Platyhelminthes</taxon>
        <taxon>Cestoda</taxon>
        <taxon>Eucestoda</taxon>
        <taxon>Cyclophyllidea</taxon>
        <taxon>Taeniidae</taxon>
        <taxon>Echinococcus</taxon>
        <taxon>Echinococcus granulosus group</taxon>
    </lineage>
</organism>
<evidence type="ECO:0000256" key="3">
    <source>
        <dbReference type="ARBA" id="ARBA00022801"/>
    </source>
</evidence>
<keyword evidence="5" id="KW-0464">Manganese</keyword>
<dbReference type="SMART" id="SM00156">
    <property type="entry name" value="PP2Ac"/>
    <property type="match status" value="1"/>
</dbReference>
<protein>
    <recommendedName>
        <fullName evidence="8">Serine/threonine-protein phosphatase</fullName>
        <ecNumber evidence="8">3.1.3.16</ecNumber>
    </recommendedName>
</protein>
<evidence type="ECO:0000313" key="10">
    <source>
        <dbReference type="EMBL" id="CDS16439.1"/>
    </source>
</evidence>
<evidence type="ECO:0000256" key="8">
    <source>
        <dbReference type="RuleBase" id="RU004273"/>
    </source>
</evidence>
<dbReference type="InterPro" id="IPR006186">
    <property type="entry name" value="Ser/Thr-sp_prot-phosphatase"/>
</dbReference>
<dbReference type="Proteomes" id="UP000492820">
    <property type="component" value="Unassembled WGS sequence"/>
</dbReference>
<feature type="domain" description="Serine/threonine specific protein phosphatases" evidence="9">
    <location>
        <begin position="168"/>
        <end position="173"/>
    </location>
</feature>
<evidence type="ECO:0000256" key="7">
    <source>
        <dbReference type="ARBA" id="ARBA00048336"/>
    </source>
</evidence>
<dbReference type="PROSITE" id="PS00125">
    <property type="entry name" value="SER_THR_PHOSPHATASE"/>
    <property type="match status" value="1"/>
</dbReference>
<dbReference type="InterPro" id="IPR029052">
    <property type="entry name" value="Metallo-depent_PP-like"/>
</dbReference>
<gene>
    <name evidence="10" type="ORF">EgrG_000886600</name>
</gene>
<proteinExistence type="inferred from homology"/>
<dbReference type="GO" id="GO:0004722">
    <property type="term" value="F:protein serine/threonine phosphatase activity"/>
    <property type="evidence" value="ECO:0007669"/>
    <property type="project" value="UniProtKB-EC"/>
</dbReference>
<keyword evidence="2" id="KW-0479">Metal-binding</keyword>
<reference evidence="10 11" key="1">
    <citation type="journal article" date="2013" name="Nature">
        <title>The genomes of four tapeworm species reveal adaptations to parasitism.</title>
        <authorList>
            <person name="Tsai I.J."/>
            <person name="Zarowiecki M."/>
            <person name="Holroyd N."/>
            <person name="Garciarrubio A."/>
            <person name="Sanchez-Flores A."/>
            <person name="Brooks K.L."/>
            <person name="Tracey A."/>
            <person name="Bobes R.J."/>
            <person name="Fragoso G."/>
            <person name="Sciutto E."/>
            <person name="Aslett M."/>
            <person name="Beasley H."/>
            <person name="Bennett H.M."/>
            <person name="Cai J."/>
            <person name="Camicia F."/>
            <person name="Clark R."/>
            <person name="Cucher M."/>
            <person name="De Silva N."/>
            <person name="Day T.A."/>
            <person name="Deplazes P."/>
            <person name="Estrada K."/>
            <person name="Fernandez C."/>
            <person name="Holland P.W."/>
            <person name="Hou J."/>
            <person name="Hu S."/>
            <person name="Huckvale T."/>
            <person name="Hung S.S."/>
            <person name="Kamenetzky L."/>
            <person name="Keane J.A."/>
            <person name="Kiss F."/>
            <person name="Koziol U."/>
            <person name="Lambert O."/>
            <person name="Liu K."/>
            <person name="Luo X."/>
            <person name="Luo Y."/>
            <person name="Macchiaroli N."/>
            <person name="Nichol S."/>
            <person name="Paps J."/>
            <person name="Parkinson J."/>
            <person name="Pouchkina-Stantcheva N."/>
            <person name="Riddiford N."/>
            <person name="Rosenzvit M."/>
            <person name="Salinas G."/>
            <person name="Wasmuth J.D."/>
            <person name="Zamanian M."/>
            <person name="Zheng Y."/>
            <person name="Cai X."/>
            <person name="Soberon X."/>
            <person name="Olson P.D."/>
            <person name="Laclette J.P."/>
            <person name="Brehm K."/>
            <person name="Berriman M."/>
            <person name="Garciarrubio A."/>
            <person name="Bobes R.J."/>
            <person name="Fragoso G."/>
            <person name="Sanchez-Flores A."/>
            <person name="Estrada K."/>
            <person name="Cevallos M.A."/>
            <person name="Morett E."/>
            <person name="Gonzalez V."/>
            <person name="Portillo T."/>
            <person name="Ochoa-Leyva A."/>
            <person name="Jose M.V."/>
            <person name="Sciutto E."/>
            <person name="Landa A."/>
            <person name="Jimenez L."/>
            <person name="Valdes V."/>
            <person name="Carrero J.C."/>
            <person name="Larralde C."/>
            <person name="Morales-Montor J."/>
            <person name="Limon-Lason J."/>
            <person name="Soberon X."/>
            <person name="Laclette J.P."/>
        </authorList>
    </citation>
    <scope>NUCLEOTIDE SEQUENCE [LARGE SCALE GENOMIC DNA]</scope>
</reference>
<name>A0A068WFK6_ECHGR</name>
<comment type="catalytic activity">
    <reaction evidence="6">
        <text>O-phospho-L-seryl-[protein] + H2O = L-seryl-[protein] + phosphate</text>
        <dbReference type="Rhea" id="RHEA:20629"/>
        <dbReference type="Rhea" id="RHEA-COMP:9863"/>
        <dbReference type="Rhea" id="RHEA-COMP:11604"/>
        <dbReference type="ChEBI" id="CHEBI:15377"/>
        <dbReference type="ChEBI" id="CHEBI:29999"/>
        <dbReference type="ChEBI" id="CHEBI:43474"/>
        <dbReference type="ChEBI" id="CHEBI:83421"/>
        <dbReference type="EC" id="3.1.3.16"/>
    </reaction>
</comment>
<evidence type="ECO:0000313" key="12">
    <source>
        <dbReference type="WBParaSite" id="EgrG_000886600"/>
    </source>
</evidence>
<comment type="catalytic activity">
    <reaction evidence="7 8">
        <text>O-phospho-L-threonyl-[protein] + H2O = L-threonyl-[protein] + phosphate</text>
        <dbReference type="Rhea" id="RHEA:47004"/>
        <dbReference type="Rhea" id="RHEA-COMP:11060"/>
        <dbReference type="Rhea" id="RHEA-COMP:11605"/>
        <dbReference type="ChEBI" id="CHEBI:15377"/>
        <dbReference type="ChEBI" id="CHEBI:30013"/>
        <dbReference type="ChEBI" id="CHEBI:43474"/>
        <dbReference type="ChEBI" id="CHEBI:61977"/>
        <dbReference type="EC" id="3.1.3.16"/>
    </reaction>
</comment>
<dbReference type="GO" id="GO:0005737">
    <property type="term" value="C:cytoplasm"/>
    <property type="evidence" value="ECO:0007669"/>
    <property type="project" value="TreeGrafter"/>
</dbReference>
<reference evidence="12" key="3">
    <citation type="submission" date="2020-10" db="UniProtKB">
        <authorList>
            <consortium name="WormBaseParasite"/>
        </authorList>
    </citation>
    <scope>IDENTIFICATION</scope>
</reference>
<evidence type="ECO:0000259" key="9">
    <source>
        <dbReference type="PROSITE" id="PS00125"/>
    </source>
</evidence>
<reference evidence="10" key="2">
    <citation type="submission" date="2014-06" db="EMBL/GenBank/DDBJ databases">
        <authorList>
            <person name="Aslett M."/>
        </authorList>
    </citation>
    <scope>NUCLEOTIDE SEQUENCE</scope>
</reference>
<dbReference type="SUPFAM" id="SSF56300">
    <property type="entry name" value="Metallo-dependent phosphatases"/>
    <property type="match status" value="1"/>
</dbReference>
<dbReference type="PRINTS" id="PR00114">
    <property type="entry name" value="STPHPHTASE"/>
</dbReference>
<dbReference type="InterPro" id="IPR004843">
    <property type="entry name" value="Calcineurin-like_PHP"/>
</dbReference>
<sequence>MEQQHSPLLVPVHPSTKPWFGGSPLHSSGRASVEMVESCGFGCTAISRKEMLKKVDHLIKRLTDYQVLKGKYAQMSEAELTHLCSVMPDVLMEDAIVMDIYMASPLYIVGDIYGQFGDLLRIFMLLGYPPENRYLFLGNYINRGTRSIETLAFLYSLKLRYPRHIYLLRGNHECQHISRHYGFFDECVKRYNRRLWRAFVSTFDYLPLIAIIEEKIFCCHSGMSPSVQFSGVSSLQEFRDYVAKLTPRPTEINTNILMTHYTWSEPDPEVNGWEQNPAGLAYLYGPSVVKSFCERLGIQQIIRSNELLEKGYEFFCDERLLTIFSVPNFLGTFTNDGAIAEVSKDPEALELICRIKLVKPIMQLRNKMTGRMNIAIQDSLDSKNEEEEEGLGDM</sequence>
<dbReference type="GO" id="GO:0005634">
    <property type="term" value="C:nucleus"/>
    <property type="evidence" value="ECO:0007669"/>
    <property type="project" value="TreeGrafter"/>
</dbReference>
<dbReference type="Pfam" id="PF00149">
    <property type="entry name" value="Metallophos"/>
    <property type="match status" value="1"/>
</dbReference>
<evidence type="ECO:0000256" key="1">
    <source>
        <dbReference type="ARBA" id="ARBA00001936"/>
    </source>
</evidence>
<keyword evidence="3 8" id="KW-0378">Hydrolase</keyword>
<evidence type="ECO:0000256" key="4">
    <source>
        <dbReference type="ARBA" id="ARBA00022912"/>
    </source>
</evidence>
<comment type="cofactor">
    <cofactor evidence="1">
        <name>Mn(2+)</name>
        <dbReference type="ChEBI" id="CHEBI:29035"/>
    </cofactor>
</comment>
<evidence type="ECO:0000256" key="6">
    <source>
        <dbReference type="ARBA" id="ARBA00047761"/>
    </source>
</evidence>
<dbReference type="OrthoDB" id="1930084at2759"/>
<evidence type="ECO:0000256" key="5">
    <source>
        <dbReference type="ARBA" id="ARBA00023211"/>
    </source>
</evidence>
<dbReference type="InterPro" id="IPR050341">
    <property type="entry name" value="PP1_catalytic_subunit"/>
</dbReference>
<dbReference type="EMBL" id="LK028576">
    <property type="protein sequence ID" value="CDS16439.1"/>
    <property type="molecule type" value="Genomic_DNA"/>
</dbReference>
<dbReference type="GO" id="GO:0046872">
    <property type="term" value="F:metal ion binding"/>
    <property type="evidence" value="ECO:0007669"/>
    <property type="project" value="UniProtKB-KW"/>
</dbReference>
<comment type="similarity">
    <text evidence="8">Belongs to the PPP phosphatase family.</text>
</comment>
<dbReference type="Gene3D" id="3.60.21.10">
    <property type="match status" value="1"/>
</dbReference>
<evidence type="ECO:0000256" key="2">
    <source>
        <dbReference type="ARBA" id="ARBA00022723"/>
    </source>
</evidence>
<dbReference type="AlphaFoldDB" id="A0A068WFK6"/>
<dbReference type="EC" id="3.1.3.16" evidence="8"/>
<keyword evidence="4" id="KW-0904">Protein phosphatase</keyword>
<evidence type="ECO:0000313" key="11">
    <source>
        <dbReference type="Proteomes" id="UP000492820"/>
    </source>
</evidence>
<dbReference type="PANTHER" id="PTHR11668:SF300">
    <property type="entry name" value="SERINE_THREONINE-PROTEIN PHOSPHATASE"/>
    <property type="match status" value="1"/>
</dbReference>
<dbReference type="WBParaSite" id="EgrG_000886600">
    <property type="protein sequence ID" value="EgrG_000886600"/>
    <property type="gene ID" value="EgrG_000886600"/>
</dbReference>
<dbReference type="PANTHER" id="PTHR11668">
    <property type="entry name" value="SERINE/THREONINE PROTEIN PHOSPHATASE"/>
    <property type="match status" value="1"/>
</dbReference>
<accession>A0A068WFK6</accession>